<comment type="caution">
    <text evidence="1">The sequence shown here is derived from an EMBL/GenBank/DDBJ whole genome shotgun (WGS) entry which is preliminary data.</text>
</comment>
<proteinExistence type="predicted"/>
<evidence type="ECO:0000313" key="2">
    <source>
        <dbReference type="Proteomes" id="UP000821845"/>
    </source>
</evidence>
<accession>A0ACB7SZX7</accession>
<dbReference type="Proteomes" id="UP000821845">
    <property type="component" value="Chromosome 11"/>
</dbReference>
<organism evidence="1 2">
    <name type="scientific">Hyalomma asiaticum</name>
    <name type="common">Tick</name>
    <dbReference type="NCBI Taxonomy" id="266040"/>
    <lineage>
        <taxon>Eukaryota</taxon>
        <taxon>Metazoa</taxon>
        <taxon>Ecdysozoa</taxon>
        <taxon>Arthropoda</taxon>
        <taxon>Chelicerata</taxon>
        <taxon>Arachnida</taxon>
        <taxon>Acari</taxon>
        <taxon>Parasitiformes</taxon>
        <taxon>Ixodida</taxon>
        <taxon>Ixodoidea</taxon>
        <taxon>Ixodidae</taxon>
        <taxon>Hyalomminae</taxon>
        <taxon>Hyalomma</taxon>
    </lineage>
</organism>
<protein>
    <submittedName>
        <fullName evidence="1">Uncharacterized protein</fullName>
    </submittedName>
</protein>
<name>A0ACB7SZX7_HYAAI</name>
<dbReference type="EMBL" id="CM023491">
    <property type="protein sequence ID" value="KAH6940757.1"/>
    <property type="molecule type" value="Genomic_DNA"/>
</dbReference>
<keyword evidence="2" id="KW-1185">Reference proteome</keyword>
<gene>
    <name evidence="1" type="ORF">HPB50_005929</name>
</gene>
<sequence>MYRPGCPQIQALSEEKQTYDRSSSKTVYLNVAVNTLKRLRREAAQDGGASSAGSGASGTGAAATVPAQPTNRVVSHEMVLQGARAARTSFSIEKNRYRKPPPELTGEHGSPQRFPWVWPTVRNHL</sequence>
<reference evidence="1" key="1">
    <citation type="submission" date="2020-05" db="EMBL/GenBank/DDBJ databases">
        <title>Large-scale comparative analyses of tick genomes elucidate their genetic diversity and vector capacities.</title>
        <authorList>
            <person name="Jia N."/>
            <person name="Wang J."/>
            <person name="Shi W."/>
            <person name="Du L."/>
            <person name="Sun Y."/>
            <person name="Zhan W."/>
            <person name="Jiang J."/>
            <person name="Wang Q."/>
            <person name="Zhang B."/>
            <person name="Ji P."/>
            <person name="Sakyi L.B."/>
            <person name="Cui X."/>
            <person name="Yuan T."/>
            <person name="Jiang B."/>
            <person name="Yang W."/>
            <person name="Lam T.T.-Y."/>
            <person name="Chang Q."/>
            <person name="Ding S."/>
            <person name="Wang X."/>
            <person name="Zhu J."/>
            <person name="Ruan X."/>
            <person name="Zhao L."/>
            <person name="Wei J."/>
            <person name="Que T."/>
            <person name="Du C."/>
            <person name="Cheng J."/>
            <person name="Dai P."/>
            <person name="Han X."/>
            <person name="Huang E."/>
            <person name="Gao Y."/>
            <person name="Liu J."/>
            <person name="Shao H."/>
            <person name="Ye R."/>
            <person name="Li L."/>
            <person name="Wei W."/>
            <person name="Wang X."/>
            <person name="Wang C."/>
            <person name="Yang T."/>
            <person name="Huo Q."/>
            <person name="Li W."/>
            <person name="Guo W."/>
            <person name="Chen H."/>
            <person name="Zhou L."/>
            <person name="Ni X."/>
            <person name="Tian J."/>
            <person name="Zhou Y."/>
            <person name="Sheng Y."/>
            <person name="Liu T."/>
            <person name="Pan Y."/>
            <person name="Xia L."/>
            <person name="Li J."/>
            <person name="Zhao F."/>
            <person name="Cao W."/>
        </authorList>
    </citation>
    <scope>NUCLEOTIDE SEQUENCE</scope>
    <source>
        <strain evidence="1">Hyas-2018</strain>
    </source>
</reference>
<evidence type="ECO:0000313" key="1">
    <source>
        <dbReference type="EMBL" id="KAH6940757.1"/>
    </source>
</evidence>